<feature type="transmembrane region" description="Helical" evidence="5">
    <location>
        <begin position="153"/>
        <end position="172"/>
    </location>
</feature>
<evidence type="ECO:0000313" key="8">
    <source>
        <dbReference type="Proteomes" id="UP000239388"/>
    </source>
</evidence>
<dbReference type="Gene3D" id="1.20.1740.10">
    <property type="entry name" value="Amino acid/polyamine transporter I"/>
    <property type="match status" value="1"/>
</dbReference>
<feature type="transmembrane region" description="Helical" evidence="5">
    <location>
        <begin position="353"/>
        <end position="375"/>
    </location>
</feature>
<comment type="caution">
    <text evidence="7">The sequence shown here is derived from an EMBL/GenBank/DDBJ whole genome shotgun (WGS) entry which is preliminary data.</text>
</comment>
<evidence type="ECO:0000256" key="5">
    <source>
        <dbReference type="SAM" id="Phobius"/>
    </source>
</evidence>
<dbReference type="Pfam" id="PF00324">
    <property type="entry name" value="AA_permease"/>
    <property type="match status" value="1"/>
</dbReference>
<keyword evidence="2 5" id="KW-0812">Transmembrane</keyword>
<dbReference type="GO" id="GO:0016020">
    <property type="term" value="C:membrane"/>
    <property type="evidence" value="ECO:0007669"/>
    <property type="project" value="UniProtKB-SubCell"/>
</dbReference>
<accession>A0A2S8G9P0</accession>
<evidence type="ECO:0000256" key="1">
    <source>
        <dbReference type="ARBA" id="ARBA00004141"/>
    </source>
</evidence>
<protein>
    <submittedName>
        <fullName evidence="7">Amino acid permease</fullName>
    </submittedName>
</protein>
<feature type="transmembrane region" description="Helical" evidence="5">
    <location>
        <begin position="405"/>
        <end position="423"/>
    </location>
</feature>
<evidence type="ECO:0000256" key="4">
    <source>
        <dbReference type="ARBA" id="ARBA00023136"/>
    </source>
</evidence>
<feature type="transmembrane region" description="Helical" evidence="5">
    <location>
        <begin position="329"/>
        <end position="347"/>
    </location>
</feature>
<dbReference type="PANTHER" id="PTHR42770">
    <property type="entry name" value="AMINO ACID TRANSPORTER-RELATED"/>
    <property type="match status" value="1"/>
</dbReference>
<feature type="transmembrane region" description="Helical" evidence="5">
    <location>
        <begin position="192"/>
        <end position="214"/>
    </location>
</feature>
<dbReference type="EMBL" id="PUIB01000006">
    <property type="protein sequence ID" value="PQO41139.1"/>
    <property type="molecule type" value="Genomic_DNA"/>
</dbReference>
<comment type="subcellular location">
    <subcellularLocation>
        <location evidence="1">Membrane</location>
        <topology evidence="1">Multi-pass membrane protein</topology>
    </subcellularLocation>
</comment>
<evidence type="ECO:0000256" key="3">
    <source>
        <dbReference type="ARBA" id="ARBA00022989"/>
    </source>
</evidence>
<evidence type="ECO:0000313" key="7">
    <source>
        <dbReference type="EMBL" id="PQO41139.1"/>
    </source>
</evidence>
<feature type="transmembrane region" description="Helical" evidence="5">
    <location>
        <begin position="44"/>
        <end position="67"/>
    </location>
</feature>
<dbReference type="RefSeq" id="WP_105351846.1">
    <property type="nucleotide sequence ID" value="NZ_PUIB01000006.1"/>
</dbReference>
<keyword evidence="3 5" id="KW-1133">Transmembrane helix</keyword>
<feature type="transmembrane region" description="Helical" evidence="5">
    <location>
        <begin position="88"/>
        <end position="114"/>
    </location>
</feature>
<evidence type="ECO:0000256" key="2">
    <source>
        <dbReference type="ARBA" id="ARBA00022692"/>
    </source>
</evidence>
<name>A0A2S8G9P0_9BACT</name>
<proteinExistence type="predicted"/>
<dbReference type="PIRSF" id="PIRSF006060">
    <property type="entry name" value="AA_transporter"/>
    <property type="match status" value="1"/>
</dbReference>
<feature type="transmembrane region" description="Helical" evidence="5">
    <location>
        <begin position="226"/>
        <end position="252"/>
    </location>
</feature>
<dbReference type="Proteomes" id="UP000239388">
    <property type="component" value="Unassembled WGS sequence"/>
</dbReference>
<dbReference type="OrthoDB" id="259687at2"/>
<reference evidence="7 8" key="1">
    <citation type="submission" date="2018-02" db="EMBL/GenBank/DDBJ databases">
        <title>Comparative genomes isolates from brazilian mangrove.</title>
        <authorList>
            <person name="Araujo J.E."/>
            <person name="Taketani R.G."/>
            <person name="Silva M.C.P."/>
            <person name="Loureco M.V."/>
            <person name="Andreote F.D."/>
        </authorList>
    </citation>
    <scope>NUCLEOTIDE SEQUENCE [LARGE SCALE GENOMIC DNA]</scope>
    <source>
        <strain evidence="7 8">NAP PRIS-MGV</strain>
    </source>
</reference>
<dbReference type="InterPro" id="IPR050367">
    <property type="entry name" value="APC_superfamily"/>
</dbReference>
<sequence>MNEPAGKLRRELGISGAVVTGLGSILGTGVFVSIGIAAEVAGNGVVAAIVAAGVVAICNGLSSAQLAANHPVSGGTYEYGYRWLSPTLGFLAGWMFLCAKSASAATAALGFAGYVLRLAGSEQTGLLVPLALLAVILLTIVTLLGIRRTSQVNITIVATTCLSLSTFVVFGVGTHFDEVIRWERLVPEEGSWSAFAQATGLMFVAYTGYGRIATLGEEVQQPRRTIPLAVIVTLLISMGLYAAVALVAVQIVGAERLAELTRTSAAPLEAIAGEMGVPGLPLLLAVGAVTAMLGVLLNLLLGLSRVVLAMGRRGDLPTSFSAVHASSGVPWAATLLVAAIIAGIAAVGSVRLAWSFSAFTVLVYYAITNACALRLRPAERLYPVWIPVLGLVSCLSLALWVEREIAIAGGAVLLVGLGWHGIARRRFYAQPKQNEAN</sequence>
<feature type="domain" description="Amino acid permease/ SLC12A" evidence="6">
    <location>
        <begin position="17"/>
        <end position="395"/>
    </location>
</feature>
<keyword evidence="4 5" id="KW-0472">Membrane</keyword>
<feature type="transmembrane region" description="Helical" evidence="5">
    <location>
        <begin position="126"/>
        <end position="146"/>
    </location>
</feature>
<dbReference type="PANTHER" id="PTHR42770:SF7">
    <property type="entry name" value="MEMBRANE PROTEIN"/>
    <property type="match status" value="1"/>
</dbReference>
<organism evidence="7 8">
    <name type="scientific">Blastopirellula marina</name>
    <dbReference type="NCBI Taxonomy" id="124"/>
    <lineage>
        <taxon>Bacteria</taxon>
        <taxon>Pseudomonadati</taxon>
        <taxon>Planctomycetota</taxon>
        <taxon>Planctomycetia</taxon>
        <taxon>Pirellulales</taxon>
        <taxon>Pirellulaceae</taxon>
        <taxon>Blastopirellula</taxon>
    </lineage>
</organism>
<feature type="transmembrane region" description="Helical" evidence="5">
    <location>
        <begin position="282"/>
        <end position="308"/>
    </location>
</feature>
<evidence type="ECO:0000259" key="6">
    <source>
        <dbReference type="Pfam" id="PF00324"/>
    </source>
</evidence>
<feature type="transmembrane region" description="Helical" evidence="5">
    <location>
        <begin position="12"/>
        <end position="38"/>
    </location>
</feature>
<dbReference type="GO" id="GO:0055085">
    <property type="term" value="P:transmembrane transport"/>
    <property type="evidence" value="ECO:0007669"/>
    <property type="project" value="InterPro"/>
</dbReference>
<gene>
    <name evidence="7" type="ORF">C5Y98_04070</name>
</gene>
<dbReference type="InterPro" id="IPR004841">
    <property type="entry name" value="AA-permease/SLC12A_dom"/>
</dbReference>
<dbReference type="AlphaFoldDB" id="A0A2S8G9P0"/>
<feature type="transmembrane region" description="Helical" evidence="5">
    <location>
        <begin position="382"/>
        <end position="399"/>
    </location>
</feature>